<gene>
    <name evidence="1" type="ORF">DSO57_1011082</name>
</gene>
<comment type="caution">
    <text evidence="1">The sequence shown here is derived from an EMBL/GenBank/DDBJ whole genome shotgun (WGS) entry which is preliminary data.</text>
</comment>
<organism evidence="1 2">
    <name type="scientific">Entomophthora muscae</name>
    <dbReference type="NCBI Taxonomy" id="34485"/>
    <lineage>
        <taxon>Eukaryota</taxon>
        <taxon>Fungi</taxon>
        <taxon>Fungi incertae sedis</taxon>
        <taxon>Zoopagomycota</taxon>
        <taxon>Entomophthoromycotina</taxon>
        <taxon>Entomophthoromycetes</taxon>
        <taxon>Entomophthorales</taxon>
        <taxon>Entomophthoraceae</taxon>
        <taxon>Entomophthora</taxon>
    </lineage>
</organism>
<dbReference type="EMBL" id="QTSX02005008">
    <property type="protein sequence ID" value="KAJ9062405.1"/>
    <property type="molecule type" value="Genomic_DNA"/>
</dbReference>
<evidence type="ECO:0000313" key="1">
    <source>
        <dbReference type="EMBL" id="KAJ9062405.1"/>
    </source>
</evidence>
<name>A0ACC2SJF8_9FUNG</name>
<sequence length="140" mass="15838">MAVSAKSFVYYQTNPDFINEYSYSHILGGLLDSWDGLNSKYRVFLSHQMEGSSTALEAIQGRGHQASVYPTSHADIHLIDVVLFNIWDTVWERHPQVLNDLYLGVLDHCGDCSNRLSGLSSTWICEHQARWSTTEYALPA</sequence>
<reference evidence="1" key="1">
    <citation type="submission" date="2022-04" db="EMBL/GenBank/DDBJ databases">
        <title>Genome of the entomopathogenic fungus Entomophthora muscae.</title>
        <authorList>
            <person name="Elya C."/>
            <person name="Lovett B.R."/>
            <person name="Lee E."/>
            <person name="Macias A.M."/>
            <person name="Hajek A.E."/>
            <person name="De Bivort B.L."/>
            <person name="Kasson M.T."/>
            <person name="De Fine Licht H.H."/>
            <person name="Stajich J.E."/>
        </authorList>
    </citation>
    <scope>NUCLEOTIDE SEQUENCE</scope>
    <source>
        <strain evidence="1">Berkeley</strain>
    </source>
</reference>
<proteinExistence type="predicted"/>
<evidence type="ECO:0000313" key="2">
    <source>
        <dbReference type="Proteomes" id="UP001165960"/>
    </source>
</evidence>
<dbReference type="Proteomes" id="UP001165960">
    <property type="component" value="Unassembled WGS sequence"/>
</dbReference>
<keyword evidence="2" id="KW-1185">Reference proteome</keyword>
<accession>A0ACC2SJF8</accession>
<protein>
    <submittedName>
        <fullName evidence="1">Uncharacterized protein</fullName>
    </submittedName>
</protein>